<keyword evidence="4" id="KW-0808">Transferase</keyword>
<dbReference type="GO" id="GO:0005524">
    <property type="term" value="F:ATP binding"/>
    <property type="evidence" value="ECO:0007669"/>
    <property type="project" value="UniProtKB-KW"/>
</dbReference>
<dbReference type="InterPro" id="IPR001610">
    <property type="entry name" value="PAC"/>
</dbReference>
<dbReference type="SUPFAM" id="SSF55874">
    <property type="entry name" value="ATPase domain of HSP90 chaperone/DNA topoisomerase II/histidine kinase"/>
    <property type="match status" value="1"/>
</dbReference>
<dbReference type="FunFam" id="3.30.565.10:FF:000042">
    <property type="entry name" value="Two-component sensor histidine kinase KdpD"/>
    <property type="match status" value="1"/>
</dbReference>
<keyword evidence="5" id="KW-0547">Nucleotide-binding</keyword>
<evidence type="ECO:0000256" key="7">
    <source>
        <dbReference type="ARBA" id="ARBA00022840"/>
    </source>
</evidence>
<comment type="caution">
    <text evidence="13">The sequence shown here is derived from an EMBL/GenBank/DDBJ whole genome shotgun (WGS) entry which is preliminary data.</text>
</comment>
<evidence type="ECO:0000256" key="8">
    <source>
        <dbReference type="ARBA" id="ARBA00023012"/>
    </source>
</evidence>
<dbReference type="InterPro" id="IPR013655">
    <property type="entry name" value="PAS_fold_3"/>
</dbReference>
<dbReference type="SUPFAM" id="SSF47384">
    <property type="entry name" value="Homodimeric domain of signal transducing histidine kinase"/>
    <property type="match status" value="1"/>
</dbReference>
<dbReference type="InterPro" id="IPR000014">
    <property type="entry name" value="PAS"/>
</dbReference>
<dbReference type="GO" id="GO:0042802">
    <property type="term" value="F:identical protein binding"/>
    <property type="evidence" value="ECO:0007669"/>
    <property type="project" value="UniProtKB-ARBA"/>
</dbReference>
<keyword evidence="3" id="KW-0597">Phosphoprotein</keyword>
<evidence type="ECO:0000313" key="14">
    <source>
        <dbReference type="Proteomes" id="UP000319824"/>
    </source>
</evidence>
<dbReference type="CDD" id="cd00130">
    <property type="entry name" value="PAS"/>
    <property type="match status" value="2"/>
</dbReference>
<dbReference type="SMART" id="SM00091">
    <property type="entry name" value="PAS"/>
    <property type="match status" value="2"/>
</dbReference>
<dbReference type="RefSeq" id="WP_022714975.1">
    <property type="nucleotide sequence ID" value="NZ_ATTQ01000006.1"/>
</dbReference>
<dbReference type="InterPro" id="IPR003661">
    <property type="entry name" value="HisK_dim/P_dom"/>
</dbReference>
<dbReference type="GO" id="GO:0000155">
    <property type="term" value="F:phosphorelay sensor kinase activity"/>
    <property type="evidence" value="ECO:0007669"/>
    <property type="project" value="InterPro"/>
</dbReference>
<evidence type="ECO:0000256" key="6">
    <source>
        <dbReference type="ARBA" id="ARBA00022777"/>
    </source>
</evidence>
<dbReference type="InterPro" id="IPR052162">
    <property type="entry name" value="Sensor_kinase/Photoreceptor"/>
</dbReference>
<dbReference type="EMBL" id="VISO01000003">
    <property type="protein sequence ID" value="TVZ63555.1"/>
    <property type="molecule type" value="Genomic_DNA"/>
</dbReference>
<evidence type="ECO:0000256" key="5">
    <source>
        <dbReference type="ARBA" id="ARBA00022741"/>
    </source>
</evidence>
<dbReference type="PROSITE" id="PS50113">
    <property type="entry name" value="PAC"/>
    <property type="match status" value="2"/>
</dbReference>
<comment type="catalytic activity">
    <reaction evidence="1">
        <text>ATP + protein L-histidine = ADP + protein N-phospho-L-histidine.</text>
        <dbReference type="EC" id="2.7.13.3"/>
    </reaction>
</comment>
<dbReference type="InterPro" id="IPR004358">
    <property type="entry name" value="Sig_transdc_His_kin-like_C"/>
</dbReference>
<dbReference type="SMART" id="SM00387">
    <property type="entry name" value="HATPase_c"/>
    <property type="match status" value="1"/>
</dbReference>
<accession>A0A559SMH5</accession>
<feature type="domain" description="PAC" evidence="12">
    <location>
        <begin position="74"/>
        <end position="126"/>
    </location>
</feature>
<evidence type="ECO:0000313" key="13">
    <source>
        <dbReference type="EMBL" id="TVZ63555.1"/>
    </source>
</evidence>
<keyword evidence="7" id="KW-0067">ATP-binding</keyword>
<dbReference type="InterPro" id="IPR005467">
    <property type="entry name" value="His_kinase_dom"/>
</dbReference>
<name>A0A559SMH5_9HYPH</name>
<evidence type="ECO:0000259" key="10">
    <source>
        <dbReference type="PROSITE" id="PS50109"/>
    </source>
</evidence>
<feature type="domain" description="PAC" evidence="12">
    <location>
        <begin position="200"/>
        <end position="252"/>
    </location>
</feature>
<evidence type="ECO:0000256" key="4">
    <source>
        <dbReference type="ARBA" id="ARBA00022679"/>
    </source>
</evidence>
<evidence type="ECO:0000256" key="2">
    <source>
        <dbReference type="ARBA" id="ARBA00012438"/>
    </source>
</evidence>
<dbReference type="Proteomes" id="UP000319824">
    <property type="component" value="Unassembled WGS sequence"/>
</dbReference>
<dbReference type="Gene3D" id="3.30.565.10">
    <property type="entry name" value="Histidine kinase-like ATPase, C-terminal domain"/>
    <property type="match status" value="1"/>
</dbReference>
<dbReference type="NCBIfam" id="TIGR00229">
    <property type="entry name" value="sensory_box"/>
    <property type="match status" value="2"/>
</dbReference>
<dbReference type="PANTHER" id="PTHR43304">
    <property type="entry name" value="PHYTOCHROME-LIKE PROTEIN CPH1"/>
    <property type="match status" value="1"/>
</dbReference>
<evidence type="ECO:0000259" key="11">
    <source>
        <dbReference type="PROSITE" id="PS50112"/>
    </source>
</evidence>
<dbReference type="PROSITE" id="PS50109">
    <property type="entry name" value="HIS_KIN"/>
    <property type="match status" value="1"/>
</dbReference>
<dbReference type="Gene3D" id="1.10.287.130">
    <property type="match status" value="1"/>
</dbReference>
<sequence>MEFDLSRVLDALPAMVWIALPDGQLELANRRWSEYTGLGLDEAHGWEWQTAVSPDDLPTLLERWRSILVSGQPGEMEARVRRFDGQYRRVSVQCSPIVDDAGRILKWWGVVTDVEDFRRAEETLRRRELDFQLIVDSIPIPVAVTTPSGDVEGLNQLTLDYFGKTFEELKGWKASEVVHPDDLERTVAAHLLAHQQGNSYNIEIRHRRADGVYRWYNVLGLPLRDPQGNILRWLHLLIDIDDRRRAEAALQAANDRLARASQVASLVELSASIAHEVNQPIAAALANAQAALRWLGRDPPDLAEVREALDDVVKDGTRAGAVIDRIRSLFKNAPPSLENLDLTEALTEIVALSRGKALKNGVSLQIQLSDGLPTIRGDRVQLQQVMLNLITNAIEAMSSVDDGNRNVRITAGRDDDNVFVTVQDSGPGLTQATLDRVFEPFYTTKPTGLGVGLSICRSIIEAHNGALWATNAEKGGAVFSFTVPISTSAKSRRGVQDPVMPSEAPQPLADITS</sequence>
<dbReference type="SMART" id="SM00086">
    <property type="entry name" value="PAC"/>
    <property type="match status" value="2"/>
</dbReference>
<feature type="domain" description="PAS" evidence="11">
    <location>
        <begin position="1"/>
        <end position="71"/>
    </location>
</feature>
<dbReference type="EC" id="2.7.13.3" evidence="2"/>
<feature type="domain" description="Histidine kinase" evidence="10">
    <location>
        <begin position="272"/>
        <end position="487"/>
    </location>
</feature>
<dbReference type="Pfam" id="PF00512">
    <property type="entry name" value="HisKA"/>
    <property type="match status" value="1"/>
</dbReference>
<dbReference type="SMART" id="SM00388">
    <property type="entry name" value="HisKA"/>
    <property type="match status" value="1"/>
</dbReference>
<dbReference type="PANTHER" id="PTHR43304:SF1">
    <property type="entry name" value="PAC DOMAIN-CONTAINING PROTEIN"/>
    <property type="match status" value="1"/>
</dbReference>
<dbReference type="Gene3D" id="3.30.450.20">
    <property type="entry name" value="PAS domain"/>
    <property type="match status" value="2"/>
</dbReference>
<feature type="domain" description="PAS" evidence="11">
    <location>
        <begin position="127"/>
        <end position="184"/>
    </location>
</feature>
<feature type="region of interest" description="Disordered" evidence="9">
    <location>
        <begin position="490"/>
        <end position="513"/>
    </location>
</feature>
<dbReference type="AlphaFoldDB" id="A0A559SMH5"/>
<organism evidence="13 14">
    <name type="scientific">Rhizobium mongolense USDA 1844</name>
    <dbReference type="NCBI Taxonomy" id="1079460"/>
    <lineage>
        <taxon>Bacteria</taxon>
        <taxon>Pseudomonadati</taxon>
        <taxon>Pseudomonadota</taxon>
        <taxon>Alphaproteobacteria</taxon>
        <taxon>Hyphomicrobiales</taxon>
        <taxon>Rhizobiaceae</taxon>
        <taxon>Rhizobium/Agrobacterium group</taxon>
        <taxon>Rhizobium</taxon>
    </lineage>
</organism>
<gene>
    <name evidence="13" type="ORF">BCL32_3708</name>
</gene>
<dbReference type="InterPro" id="IPR035965">
    <property type="entry name" value="PAS-like_dom_sf"/>
</dbReference>
<evidence type="ECO:0000256" key="3">
    <source>
        <dbReference type="ARBA" id="ARBA00022553"/>
    </source>
</evidence>
<proteinExistence type="predicted"/>
<dbReference type="InterPro" id="IPR000700">
    <property type="entry name" value="PAS-assoc_C"/>
</dbReference>
<evidence type="ECO:0000256" key="9">
    <source>
        <dbReference type="SAM" id="MobiDB-lite"/>
    </source>
</evidence>
<dbReference type="FunFam" id="3.30.450.20:FF:000099">
    <property type="entry name" value="Sensory box sensor histidine kinase"/>
    <property type="match status" value="1"/>
</dbReference>
<reference evidence="13 14" key="1">
    <citation type="submission" date="2019-06" db="EMBL/GenBank/DDBJ databases">
        <title>Pac Bio to generate improved reference genome sequences for organisms with transposon mutant libraries (support for FEBA project).</title>
        <authorList>
            <person name="Blow M."/>
        </authorList>
    </citation>
    <scope>NUCLEOTIDE SEQUENCE [LARGE SCALE GENOMIC DNA]</scope>
    <source>
        <strain evidence="13 14">USDA 1844</strain>
    </source>
</reference>
<dbReference type="InterPro" id="IPR003594">
    <property type="entry name" value="HATPase_dom"/>
</dbReference>
<dbReference type="PROSITE" id="PS50112">
    <property type="entry name" value="PAS"/>
    <property type="match status" value="2"/>
</dbReference>
<dbReference type="InterPro" id="IPR036097">
    <property type="entry name" value="HisK_dim/P_sf"/>
</dbReference>
<dbReference type="PRINTS" id="PR00344">
    <property type="entry name" value="BCTRLSENSOR"/>
</dbReference>
<dbReference type="Pfam" id="PF08447">
    <property type="entry name" value="PAS_3"/>
    <property type="match status" value="2"/>
</dbReference>
<evidence type="ECO:0000256" key="1">
    <source>
        <dbReference type="ARBA" id="ARBA00000085"/>
    </source>
</evidence>
<dbReference type="SUPFAM" id="SSF55785">
    <property type="entry name" value="PYP-like sensor domain (PAS domain)"/>
    <property type="match status" value="2"/>
</dbReference>
<protein>
    <recommendedName>
        <fullName evidence="2">histidine kinase</fullName>
        <ecNumber evidence="2">2.7.13.3</ecNumber>
    </recommendedName>
</protein>
<evidence type="ECO:0000259" key="12">
    <source>
        <dbReference type="PROSITE" id="PS50113"/>
    </source>
</evidence>
<keyword evidence="6" id="KW-0418">Kinase</keyword>
<keyword evidence="8" id="KW-0902">Two-component regulatory system</keyword>
<dbReference type="InterPro" id="IPR036890">
    <property type="entry name" value="HATPase_C_sf"/>
</dbReference>
<dbReference type="Pfam" id="PF02518">
    <property type="entry name" value="HATPase_c"/>
    <property type="match status" value="1"/>
</dbReference>